<protein>
    <submittedName>
        <fullName evidence="2">Uncharacterized protein</fullName>
    </submittedName>
</protein>
<dbReference type="EMBL" id="VSRR010102947">
    <property type="protein sequence ID" value="MPC95637.1"/>
    <property type="molecule type" value="Genomic_DNA"/>
</dbReference>
<keyword evidence="3" id="KW-1185">Reference proteome</keyword>
<evidence type="ECO:0000313" key="3">
    <source>
        <dbReference type="Proteomes" id="UP000324222"/>
    </source>
</evidence>
<dbReference type="AlphaFoldDB" id="A0A5B7JRB7"/>
<accession>A0A5B7JRB7</accession>
<name>A0A5B7JRB7_PORTR</name>
<gene>
    <name evidence="2" type="ORF">E2C01_090856</name>
</gene>
<evidence type="ECO:0000313" key="2">
    <source>
        <dbReference type="EMBL" id="MPC95637.1"/>
    </source>
</evidence>
<feature type="region of interest" description="Disordered" evidence="1">
    <location>
        <begin position="1"/>
        <end position="68"/>
    </location>
</feature>
<proteinExistence type="predicted"/>
<feature type="compositionally biased region" description="Basic and acidic residues" evidence="1">
    <location>
        <begin position="234"/>
        <end position="243"/>
    </location>
</feature>
<evidence type="ECO:0000256" key="1">
    <source>
        <dbReference type="SAM" id="MobiDB-lite"/>
    </source>
</evidence>
<organism evidence="2 3">
    <name type="scientific">Portunus trituberculatus</name>
    <name type="common">Swimming crab</name>
    <name type="synonym">Neptunus trituberculatus</name>
    <dbReference type="NCBI Taxonomy" id="210409"/>
    <lineage>
        <taxon>Eukaryota</taxon>
        <taxon>Metazoa</taxon>
        <taxon>Ecdysozoa</taxon>
        <taxon>Arthropoda</taxon>
        <taxon>Crustacea</taxon>
        <taxon>Multicrustacea</taxon>
        <taxon>Malacostraca</taxon>
        <taxon>Eumalacostraca</taxon>
        <taxon>Eucarida</taxon>
        <taxon>Decapoda</taxon>
        <taxon>Pleocyemata</taxon>
        <taxon>Brachyura</taxon>
        <taxon>Eubrachyura</taxon>
        <taxon>Portunoidea</taxon>
        <taxon>Portunidae</taxon>
        <taxon>Portuninae</taxon>
        <taxon>Portunus</taxon>
    </lineage>
</organism>
<feature type="compositionally biased region" description="Basic and acidic residues" evidence="1">
    <location>
        <begin position="145"/>
        <end position="154"/>
    </location>
</feature>
<comment type="caution">
    <text evidence="2">The sequence shown here is derived from an EMBL/GenBank/DDBJ whole genome shotgun (WGS) entry which is preliminary data.</text>
</comment>
<reference evidence="2 3" key="1">
    <citation type="submission" date="2019-05" db="EMBL/GenBank/DDBJ databases">
        <title>Another draft genome of Portunus trituberculatus and its Hox gene families provides insights of decapod evolution.</title>
        <authorList>
            <person name="Jeong J.-H."/>
            <person name="Song I."/>
            <person name="Kim S."/>
            <person name="Choi T."/>
            <person name="Kim D."/>
            <person name="Ryu S."/>
            <person name="Kim W."/>
        </authorList>
    </citation>
    <scope>NUCLEOTIDE SEQUENCE [LARGE SCALE GENOMIC DNA]</scope>
    <source>
        <tissue evidence="2">Muscle</tissue>
    </source>
</reference>
<feature type="region of interest" description="Disordered" evidence="1">
    <location>
        <begin position="122"/>
        <end position="171"/>
    </location>
</feature>
<dbReference type="Proteomes" id="UP000324222">
    <property type="component" value="Unassembled WGS sequence"/>
</dbReference>
<feature type="region of interest" description="Disordered" evidence="1">
    <location>
        <begin position="192"/>
        <end position="243"/>
    </location>
</feature>
<sequence length="243" mass="26342">MKVGGREWPVLEAGEEWHLPPPRPGTQRRKGRPAPIQGLGVPHDVILGHRAHAASPTPPLPPYLLRPRKLPRPALTSLPAALLPPLLPLTHGRPFPPLLSSPTRTFQQHVSASSLLKMLTEAQDPRVQPPQGNVAQEEEEEERNEEGVAGRRSTDAGPVDICGGGGIQVLNTGGRWARRKGEAVATLWEARQGLTPGAQYWPARPSGGHTGASEKDQLPNMARKHSSSVRSLRGQREKRPGTL</sequence>